<evidence type="ECO:0000256" key="4">
    <source>
        <dbReference type="ARBA" id="ARBA00022989"/>
    </source>
</evidence>
<dbReference type="InterPro" id="IPR005495">
    <property type="entry name" value="LptG/LptF_permease"/>
</dbReference>
<name>A0A2W4WC75_9CYAN</name>
<feature type="transmembrane region" description="Helical" evidence="6">
    <location>
        <begin position="51"/>
        <end position="76"/>
    </location>
</feature>
<keyword evidence="2" id="KW-1003">Cell membrane</keyword>
<evidence type="ECO:0000256" key="3">
    <source>
        <dbReference type="ARBA" id="ARBA00022692"/>
    </source>
</evidence>
<comment type="subcellular location">
    <subcellularLocation>
        <location evidence="1">Cell membrane</location>
        <topology evidence="1">Multi-pass membrane protein</topology>
    </subcellularLocation>
</comment>
<protein>
    <submittedName>
        <fullName evidence="7">Permease</fullName>
    </submittedName>
</protein>
<keyword evidence="3 6" id="KW-0812">Transmembrane</keyword>
<evidence type="ECO:0000313" key="7">
    <source>
        <dbReference type="EMBL" id="PZO21811.1"/>
    </source>
</evidence>
<dbReference type="Pfam" id="PF03739">
    <property type="entry name" value="LptF_LptG"/>
    <property type="match status" value="1"/>
</dbReference>
<feature type="transmembrane region" description="Helical" evidence="6">
    <location>
        <begin position="314"/>
        <end position="333"/>
    </location>
</feature>
<reference evidence="7 8" key="2">
    <citation type="submission" date="2018-06" db="EMBL/GenBank/DDBJ databases">
        <title>Metagenomic assembly of (sub)arctic Cyanobacteria and their associated microbiome from non-axenic cultures.</title>
        <authorList>
            <person name="Baurain D."/>
        </authorList>
    </citation>
    <scope>NUCLEOTIDE SEQUENCE [LARGE SCALE GENOMIC DNA]</scope>
    <source>
        <strain evidence="7">ULC129bin1</strain>
    </source>
</reference>
<dbReference type="Proteomes" id="UP000249354">
    <property type="component" value="Unassembled WGS sequence"/>
</dbReference>
<dbReference type="PANTHER" id="PTHR33529">
    <property type="entry name" value="SLR0882 PROTEIN-RELATED"/>
    <property type="match status" value="1"/>
</dbReference>
<dbReference type="GO" id="GO:0043190">
    <property type="term" value="C:ATP-binding cassette (ABC) transporter complex"/>
    <property type="evidence" value="ECO:0007669"/>
    <property type="project" value="TreeGrafter"/>
</dbReference>
<dbReference type="AlphaFoldDB" id="A0A2W4WC75"/>
<reference evidence="8" key="1">
    <citation type="submission" date="2018-04" db="EMBL/GenBank/DDBJ databases">
        <authorList>
            <person name="Cornet L."/>
        </authorList>
    </citation>
    <scope>NUCLEOTIDE SEQUENCE [LARGE SCALE GENOMIC DNA]</scope>
</reference>
<accession>A0A2W4WC75</accession>
<evidence type="ECO:0000256" key="5">
    <source>
        <dbReference type="ARBA" id="ARBA00023136"/>
    </source>
</evidence>
<feature type="transmembrane region" description="Helical" evidence="6">
    <location>
        <begin position="12"/>
        <end position="31"/>
    </location>
</feature>
<keyword evidence="4 6" id="KW-1133">Transmembrane helix</keyword>
<gene>
    <name evidence="7" type="ORF">DCF25_04510</name>
</gene>
<sequence length="365" mass="39655">MDRYIVQELTLPFLFAVGAFSSIAVSVGSLFELIRKVTDSGLPASLAFEIFLLTMPQFVVLAFPMSTLLSTMMTFSRFSSDSELIALRGCGVSVKRIVVPAIILSLLVTALSFAVSEVVAPASTTRASDLLAKALDQEKPPFKEGNITFQQQDGDELVRFFHARQFDGTTMRGITVVDLSQAENKDGLTQIVSADTATWDFARNLWEFTNGTIYAVSPSGSFGQTIRFDKQDLQLPRTPLDLAARRKKTEEMNIAEANEYLGILKQTGDEKAVRDLEVSIQQKYSIPFACVVFGLVGSAVGVRPQRTGKATSFGVSIVIIFGYYLLSFITTAMGKSGVITPFVAGWLPLGLGLGAGMILLAKISR</sequence>
<feature type="transmembrane region" description="Helical" evidence="6">
    <location>
        <begin position="339"/>
        <end position="361"/>
    </location>
</feature>
<dbReference type="PANTHER" id="PTHR33529:SF6">
    <property type="entry name" value="YJGP_YJGQ FAMILY PERMEASE"/>
    <property type="match status" value="1"/>
</dbReference>
<dbReference type="EMBL" id="QBMC01000017">
    <property type="protein sequence ID" value="PZO21811.1"/>
    <property type="molecule type" value="Genomic_DNA"/>
</dbReference>
<evidence type="ECO:0000256" key="2">
    <source>
        <dbReference type="ARBA" id="ARBA00022475"/>
    </source>
</evidence>
<proteinExistence type="predicted"/>
<keyword evidence="5 6" id="KW-0472">Membrane</keyword>
<comment type="caution">
    <text evidence="7">The sequence shown here is derived from an EMBL/GenBank/DDBJ whole genome shotgun (WGS) entry which is preliminary data.</text>
</comment>
<evidence type="ECO:0000313" key="8">
    <source>
        <dbReference type="Proteomes" id="UP000249354"/>
    </source>
</evidence>
<evidence type="ECO:0000256" key="6">
    <source>
        <dbReference type="SAM" id="Phobius"/>
    </source>
</evidence>
<feature type="transmembrane region" description="Helical" evidence="6">
    <location>
        <begin position="97"/>
        <end position="115"/>
    </location>
</feature>
<evidence type="ECO:0000256" key="1">
    <source>
        <dbReference type="ARBA" id="ARBA00004651"/>
    </source>
</evidence>
<organism evidence="7 8">
    <name type="scientific">Leptolyngbya foveolarum</name>
    <dbReference type="NCBI Taxonomy" id="47253"/>
    <lineage>
        <taxon>Bacteria</taxon>
        <taxon>Bacillati</taxon>
        <taxon>Cyanobacteriota</taxon>
        <taxon>Cyanophyceae</taxon>
        <taxon>Leptolyngbyales</taxon>
        <taxon>Leptolyngbyaceae</taxon>
        <taxon>Leptolyngbya group</taxon>
        <taxon>Leptolyngbya</taxon>
    </lineage>
</organism>
<dbReference type="GO" id="GO:0015920">
    <property type="term" value="P:lipopolysaccharide transport"/>
    <property type="evidence" value="ECO:0007669"/>
    <property type="project" value="TreeGrafter"/>
</dbReference>